<evidence type="ECO:0000313" key="2">
    <source>
        <dbReference type="EMBL" id="CAL1527717.1"/>
    </source>
</evidence>
<evidence type="ECO:0000259" key="1">
    <source>
        <dbReference type="Pfam" id="PF04991"/>
    </source>
</evidence>
<dbReference type="EMBL" id="CAXITT010000021">
    <property type="protein sequence ID" value="CAL1527717.1"/>
    <property type="molecule type" value="Genomic_DNA"/>
</dbReference>
<sequence>MEVFDRVMTENGLTYFLYGGTLLGSYRHHGFVPWDDDLDVIVPDSLRNLTWKVLAKISPADYVLYFDFACYWKLFSPHWDSIDERPWRFPFLDIFFYQDNETHIWDACPDYKKYFTYAKSVVFPLRRRPFLNLSLLAPRDARAVIAQTYRIDVCQSNYFCHSLEKFVRYTKIPCSRLDSVHPFVRRTYMNGGCNETLVDQGNITKVFFDWGVSC</sequence>
<dbReference type="InterPro" id="IPR052942">
    <property type="entry name" value="LPS_cholinephosphotransferase"/>
</dbReference>
<dbReference type="PANTHER" id="PTHR43404:SF2">
    <property type="entry name" value="LIPOPOLYSACCHARIDE CHOLINEPHOSPHOTRANSFERASE LICD"/>
    <property type="match status" value="1"/>
</dbReference>
<dbReference type="InterPro" id="IPR007074">
    <property type="entry name" value="LicD/FKTN/FKRP_NTP_transf"/>
</dbReference>
<comment type="caution">
    <text evidence="2">The sequence shown here is derived from an EMBL/GenBank/DDBJ whole genome shotgun (WGS) entry which is preliminary data.</text>
</comment>
<gene>
    <name evidence="2" type="ORF">GSLYS_00001887001</name>
</gene>
<reference evidence="2 3" key="1">
    <citation type="submission" date="2024-04" db="EMBL/GenBank/DDBJ databases">
        <authorList>
            <consortium name="Genoscope - CEA"/>
            <person name="William W."/>
        </authorList>
    </citation>
    <scope>NUCLEOTIDE SEQUENCE [LARGE SCALE GENOMIC DNA]</scope>
</reference>
<dbReference type="AlphaFoldDB" id="A0AAV2H2V4"/>
<dbReference type="PANTHER" id="PTHR43404">
    <property type="entry name" value="LIPOPOLYSACCHARIDE CHOLINEPHOSPHOTRANSFERASE LICD"/>
    <property type="match status" value="1"/>
</dbReference>
<protein>
    <recommendedName>
        <fullName evidence="1">LicD/FKTN/FKRP nucleotidyltransferase domain-containing protein</fullName>
    </recommendedName>
</protein>
<proteinExistence type="predicted"/>
<keyword evidence="3" id="KW-1185">Reference proteome</keyword>
<dbReference type="Pfam" id="PF04991">
    <property type="entry name" value="LicD"/>
    <property type="match status" value="1"/>
</dbReference>
<dbReference type="GO" id="GO:0009100">
    <property type="term" value="P:glycoprotein metabolic process"/>
    <property type="evidence" value="ECO:0007669"/>
    <property type="project" value="UniProtKB-ARBA"/>
</dbReference>
<name>A0AAV2H2V4_LYMST</name>
<evidence type="ECO:0000313" key="3">
    <source>
        <dbReference type="Proteomes" id="UP001497497"/>
    </source>
</evidence>
<feature type="domain" description="LicD/FKTN/FKRP nucleotidyltransferase" evidence="1">
    <location>
        <begin position="10"/>
        <end position="43"/>
    </location>
</feature>
<accession>A0AAV2H2V4</accession>
<organism evidence="2 3">
    <name type="scientific">Lymnaea stagnalis</name>
    <name type="common">Great pond snail</name>
    <name type="synonym">Helix stagnalis</name>
    <dbReference type="NCBI Taxonomy" id="6523"/>
    <lineage>
        <taxon>Eukaryota</taxon>
        <taxon>Metazoa</taxon>
        <taxon>Spiralia</taxon>
        <taxon>Lophotrochozoa</taxon>
        <taxon>Mollusca</taxon>
        <taxon>Gastropoda</taxon>
        <taxon>Heterobranchia</taxon>
        <taxon>Euthyneura</taxon>
        <taxon>Panpulmonata</taxon>
        <taxon>Hygrophila</taxon>
        <taxon>Lymnaeoidea</taxon>
        <taxon>Lymnaeidae</taxon>
        <taxon>Lymnaea</taxon>
    </lineage>
</organism>
<dbReference type="Proteomes" id="UP001497497">
    <property type="component" value="Unassembled WGS sequence"/>
</dbReference>